<comment type="caution">
    <text evidence="1">The sequence shown here is derived from an EMBL/GenBank/DDBJ whole genome shotgun (WGS) entry which is preliminary data.</text>
</comment>
<evidence type="ECO:0000313" key="2">
    <source>
        <dbReference type="Proteomes" id="UP001057452"/>
    </source>
</evidence>
<dbReference type="EMBL" id="CM043789">
    <property type="protein sequence ID" value="KAI4827271.1"/>
    <property type="molecule type" value="Genomic_DNA"/>
</dbReference>
<sequence length="704" mass="78494">MFGTVPGYEGMAAAAGGGGYLPPPMPLQPVAPPQPSPEPEDWSIPSLSEDDARDAFKDYASSHCCYNKGPASDGVITKMEPYDTYRYRLETYTESRSTEWATKPHEGEPADFYTQTAPRPWEVPATAPNLFTNHTEEIRVPYTSSVKDCNSCHSTGTMPCDECHGDGSKVCWVCNGSGKRGEESCTQCDASGKERCDKCDSRGTKECETCKGKRQLLTYIQLKVEWTNNVEDHVVRQDSGLEADDLRSVTGKELFKNNQYLLYPLLGFPNPAISEASEKMVREHQSKYAQNARILQQRQTVELIPITKVKYKWKNSPVTKNSQDGGPSGRELALALIPSLASRGNPRTTVQYVYIFSAHFISGQPSKELGHPDYIPTNFATPGKLPTADKCQKLRRFAKIHHQPTPDSPQPSTSSVSPPSVPQQMLFDEISALRAERDAAFAERDHARATLNSVQLSSNTVAENNEKLKLKHGMKFEYLADQKVPPGLRSLYRGVEGFKSLDEVYSAATQTMKLDHKDVEHIGNVTKLQSKSLVWYEQRAGRITSSVSHSVLRTSTTKPSQNLIKTICCDRPSNLKTTAIVWGNEHEQVARQQYADGAISSVHSDLKVNNCGLLIKREQPFLAASPDAMLACSCHGMGVLEIKCPFKFREMSVEEMSKEKDSCLDLNLELKESHQYYTQTQHQMYVTGASYCDFLGLRWHYQGA</sequence>
<organism evidence="1 2">
    <name type="scientific">Chaenocephalus aceratus</name>
    <name type="common">Blackfin icefish</name>
    <name type="synonym">Chaenichthys aceratus</name>
    <dbReference type="NCBI Taxonomy" id="36190"/>
    <lineage>
        <taxon>Eukaryota</taxon>
        <taxon>Metazoa</taxon>
        <taxon>Chordata</taxon>
        <taxon>Craniata</taxon>
        <taxon>Vertebrata</taxon>
        <taxon>Euteleostomi</taxon>
        <taxon>Actinopterygii</taxon>
        <taxon>Neopterygii</taxon>
        <taxon>Teleostei</taxon>
        <taxon>Neoteleostei</taxon>
        <taxon>Acanthomorphata</taxon>
        <taxon>Eupercaria</taxon>
        <taxon>Perciformes</taxon>
        <taxon>Notothenioidei</taxon>
        <taxon>Channichthyidae</taxon>
        <taxon>Chaenocephalus</taxon>
    </lineage>
</organism>
<evidence type="ECO:0000313" key="1">
    <source>
        <dbReference type="EMBL" id="KAI4827271.1"/>
    </source>
</evidence>
<dbReference type="Proteomes" id="UP001057452">
    <property type="component" value="Chromosome 5"/>
</dbReference>
<protein>
    <submittedName>
        <fullName evidence="1">Uncharacterized protein</fullName>
    </submittedName>
</protein>
<proteinExistence type="predicted"/>
<accession>A0ACB9XJM3</accession>
<name>A0ACB9XJM3_CHAAC</name>
<reference evidence="1" key="1">
    <citation type="submission" date="2022-05" db="EMBL/GenBank/DDBJ databases">
        <title>Chromosome-level genome of Chaenocephalus aceratus.</title>
        <authorList>
            <person name="Park H."/>
        </authorList>
    </citation>
    <scope>NUCLEOTIDE SEQUENCE</scope>
    <source>
        <strain evidence="1">KU_202001</strain>
    </source>
</reference>
<gene>
    <name evidence="1" type="ORF">KUCAC02_030680</name>
</gene>
<keyword evidence="2" id="KW-1185">Reference proteome</keyword>